<organism evidence="5 6">
    <name type="scientific">Serendipita indica (strain DSM 11827)</name>
    <name type="common">Root endophyte fungus</name>
    <name type="synonym">Piriformospora indica</name>
    <dbReference type="NCBI Taxonomy" id="1109443"/>
    <lineage>
        <taxon>Eukaryota</taxon>
        <taxon>Fungi</taxon>
        <taxon>Dikarya</taxon>
        <taxon>Basidiomycota</taxon>
        <taxon>Agaricomycotina</taxon>
        <taxon>Agaricomycetes</taxon>
        <taxon>Sebacinales</taxon>
        <taxon>Serendipitaceae</taxon>
        <taxon>Serendipita</taxon>
    </lineage>
</organism>
<keyword evidence="2" id="KW-0539">Nucleus</keyword>
<gene>
    <name evidence="5" type="ORF">PIIN_01503</name>
</gene>
<dbReference type="AlphaFoldDB" id="G4T8N3"/>
<dbReference type="EMBL" id="CAFZ01000017">
    <property type="protein sequence ID" value="CCA67676.1"/>
    <property type="molecule type" value="Genomic_DNA"/>
</dbReference>
<sequence length="192" mass="20850">MASRDIVVDDEAGENEPSKNKNVLERAPGRSLLPVARVQKILKADKELDGVAKEAVFLISVATERFIARLSEAAKSQAGREKRATVQRKDILTVTRREGEYFFLGDILEEGNTLKGGMKKAAQSADKKSADGGDNTLMRAFAQAKPRPPSPIEEGDEARSEAVSLPPSSRASTPVSLVESQSEHADEMEEDD</sequence>
<dbReference type="PANTHER" id="PTHR10252:SF54">
    <property type="entry name" value="CHROMATIN ACCESSIBILITY COMPLEX PROTEIN 1"/>
    <property type="match status" value="1"/>
</dbReference>
<dbReference type="InterPro" id="IPR050568">
    <property type="entry name" value="Transcr_DNA_Rep_Reg"/>
</dbReference>
<dbReference type="Pfam" id="PF00808">
    <property type="entry name" value="CBFD_NFYB_HMF"/>
    <property type="match status" value="1"/>
</dbReference>
<dbReference type="SUPFAM" id="SSF47113">
    <property type="entry name" value="Histone-fold"/>
    <property type="match status" value="1"/>
</dbReference>
<dbReference type="eggNOG" id="KOG1657">
    <property type="taxonomic scope" value="Eukaryota"/>
</dbReference>
<dbReference type="GO" id="GO:0008623">
    <property type="term" value="C:CHRAC"/>
    <property type="evidence" value="ECO:0007669"/>
    <property type="project" value="TreeGrafter"/>
</dbReference>
<dbReference type="InterPro" id="IPR003958">
    <property type="entry name" value="CBFA_NFYB_domain"/>
</dbReference>
<evidence type="ECO:0000256" key="2">
    <source>
        <dbReference type="ARBA" id="ARBA00023242"/>
    </source>
</evidence>
<dbReference type="GO" id="GO:0006261">
    <property type="term" value="P:DNA-templated DNA replication"/>
    <property type="evidence" value="ECO:0007669"/>
    <property type="project" value="TreeGrafter"/>
</dbReference>
<protein>
    <recommendedName>
        <fullName evidence="4">Transcription factor CBF/NF-Y/archaeal histone domain-containing protein</fullName>
    </recommendedName>
</protein>
<comment type="caution">
    <text evidence="5">The sequence shown here is derived from an EMBL/GenBank/DDBJ whole genome shotgun (WGS) entry which is preliminary data.</text>
</comment>
<feature type="region of interest" description="Disordered" evidence="3">
    <location>
        <begin position="1"/>
        <end position="26"/>
    </location>
</feature>
<comment type="subcellular location">
    <subcellularLocation>
        <location evidence="1">Nucleus</location>
    </subcellularLocation>
</comment>
<feature type="compositionally biased region" description="Basic and acidic residues" evidence="3">
    <location>
        <begin position="16"/>
        <end position="26"/>
    </location>
</feature>
<dbReference type="HOGENOM" id="CLU_1415675_0_0_1"/>
<dbReference type="GO" id="GO:0046982">
    <property type="term" value="F:protein heterodimerization activity"/>
    <property type="evidence" value="ECO:0007669"/>
    <property type="project" value="InterPro"/>
</dbReference>
<proteinExistence type="predicted"/>
<dbReference type="PANTHER" id="PTHR10252">
    <property type="entry name" value="HISTONE-LIKE TRANSCRIPTION FACTOR CCAAT-RELATED"/>
    <property type="match status" value="1"/>
</dbReference>
<evidence type="ECO:0000313" key="6">
    <source>
        <dbReference type="Proteomes" id="UP000007148"/>
    </source>
</evidence>
<feature type="domain" description="Transcription factor CBF/NF-Y/archaeal histone" evidence="4">
    <location>
        <begin position="33"/>
        <end position="93"/>
    </location>
</feature>
<dbReference type="InterPro" id="IPR009072">
    <property type="entry name" value="Histone-fold"/>
</dbReference>
<feature type="compositionally biased region" description="Polar residues" evidence="3">
    <location>
        <begin position="166"/>
        <end position="180"/>
    </location>
</feature>
<evidence type="ECO:0000313" key="5">
    <source>
        <dbReference type="EMBL" id="CCA67676.1"/>
    </source>
</evidence>
<dbReference type="OrthoDB" id="636685at2759"/>
<reference evidence="5 6" key="1">
    <citation type="journal article" date="2011" name="PLoS Pathog.">
        <title>Endophytic Life Strategies Decoded by Genome and Transcriptome Analyses of the Mutualistic Root Symbiont Piriformospora indica.</title>
        <authorList>
            <person name="Zuccaro A."/>
            <person name="Lahrmann U."/>
            <person name="Guldener U."/>
            <person name="Langen G."/>
            <person name="Pfiffi S."/>
            <person name="Biedenkopf D."/>
            <person name="Wong P."/>
            <person name="Samans B."/>
            <person name="Grimm C."/>
            <person name="Basiewicz M."/>
            <person name="Murat C."/>
            <person name="Martin F."/>
            <person name="Kogel K.H."/>
        </authorList>
    </citation>
    <scope>NUCLEOTIDE SEQUENCE [LARGE SCALE GENOMIC DNA]</scope>
    <source>
        <strain evidence="5 6">DSM 11827</strain>
    </source>
</reference>
<keyword evidence="6" id="KW-1185">Reference proteome</keyword>
<dbReference type="Gene3D" id="1.10.20.10">
    <property type="entry name" value="Histone, subunit A"/>
    <property type="match status" value="1"/>
</dbReference>
<feature type="region of interest" description="Disordered" evidence="3">
    <location>
        <begin position="119"/>
        <end position="192"/>
    </location>
</feature>
<name>G4T8N3_SERID</name>
<dbReference type="CDD" id="cd23645">
    <property type="entry name" value="HFD_Dpb3-like"/>
    <property type="match status" value="1"/>
</dbReference>
<accession>G4T8N3</accession>
<evidence type="ECO:0000259" key="4">
    <source>
        <dbReference type="Pfam" id="PF00808"/>
    </source>
</evidence>
<dbReference type="STRING" id="1109443.G4T8N3"/>
<dbReference type="Proteomes" id="UP000007148">
    <property type="component" value="Unassembled WGS sequence"/>
</dbReference>
<dbReference type="InParanoid" id="G4T8N3"/>
<evidence type="ECO:0000256" key="1">
    <source>
        <dbReference type="ARBA" id="ARBA00004123"/>
    </source>
</evidence>
<evidence type="ECO:0000256" key="3">
    <source>
        <dbReference type="SAM" id="MobiDB-lite"/>
    </source>
</evidence>